<dbReference type="STRING" id="1454003.AW10_03011"/>
<dbReference type="Pfam" id="PF13148">
    <property type="entry name" value="DUF3987"/>
    <property type="match status" value="1"/>
</dbReference>
<feature type="region of interest" description="Disordered" evidence="1">
    <location>
        <begin position="91"/>
        <end position="111"/>
    </location>
</feature>
<dbReference type="PATRIC" id="fig|1454003.3.peg.3073"/>
<keyword evidence="2" id="KW-0548">Nucleotidyltransferase</keyword>
<accession>A0A011PNF2</accession>
<feature type="compositionally biased region" description="Pro residues" evidence="1">
    <location>
        <begin position="348"/>
        <end position="358"/>
    </location>
</feature>
<keyword evidence="2" id="KW-0808">Transferase</keyword>
<name>A0A011PNF2_9PROT</name>
<dbReference type="InterPro" id="IPR025048">
    <property type="entry name" value="DUF3987"/>
</dbReference>
<dbReference type="GO" id="GO:0016779">
    <property type="term" value="F:nucleotidyltransferase activity"/>
    <property type="evidence" value="ECO:0007669"/>
    <property type="project" value="UniProtKB-KW"/>
</dbReference>
<dbReference type="AlphaFoldDB" id="A0A011PNF2"/>
<sequence>MMMDNPIEQFRDAIQASGLTPPDRIEADGKLRRFASNGRRNDDAGWYLLHGDGVPCGSFGDWRTGLTQSWRADIGRSLTPVEETTHRAKVEATRRERETDEARRQAEATKNSATIWRAATTATAANPYLKRKGVSPVATLREIDVAEAAAILGYSPKSKGAPLTGRLLVAPVKVGATLSTLELIDSDGHKSALYGGAKIGGYWAAQSLPDSDGPEPLQIFEGVATTLSGKEANGYLSVAALSSGNLIAMATIMRERYPTRPLVIGADLLKATGEPDPHAIEAARSVGGTLAIPDFGADRPDDAKDFNDLAQLCGLEAVERSISGAAALARTEDQAGGKSRPAADPASPAWPAPQPLPRLPKVPDFPLDLLPDDLVDYVRDASERARFRPDFAAVASMAALGSVIGRKIGIRLKRCDDWTEYANVWAAMIGPPSALKSPAERAAMRPFKKLQVAADDLHRQQRAEHDLRAEAFKLRKDAKRKKVVEALAKDSSTAVDLGDEELPAAPVARAYWTSEPTAEKLGVMLAENPHGLLVERDELSSLLVKLEDDRNATLRGLYLSGWSGNEGYRFDSISRGTTALPKFALSVAGGMQPGPLSRYVRSAYSGERADGLLQRFQLIVWPDSEPFALVDRFPNRDARTAVDALFERADSFDPIAMGQTDGFGNDPPFVRLSSEAQGHFNEWYVNFMQNRRSVEASADESGPVSAHFGKYPGLVGKLALIIHVADDPAGTEVSERTILKALAWIDYLTPHAQRVYHAAEHPETGAADLLLARMRRGELPDTFKAWEISRKGWHGLADREAVKKACRLLFEFGWLIEIQEGGVSNGGRPGDPVYAASPAAKP</sequence>
<gene>
    <name evidence="2" type="primary">traC_2</name>
    <name evidence="2" type="ORF">AW10_03011</name>
</gene>
<dbReference type="EMBL" id="JEMX01000068">
    <property type="protein sequence ID" value="EXI78527.1"/>
    <property type="molecule type" value="Genomic_DNA"/>
</dbReference>
<feature type="region of interest" description="Disordered" evidence="1">
    <location>
        <begin position="329"/>
        <end position="358"/>
    </location>
</feature>
<dbReference type="Proteomes" id="UP000021816">
    <property type="component" value="Unassembled WGS sequence"/>
</dbReference>
<dbReference type="EC" id="2.7.7.-" evidence="2"/>
<proteinExistence type="predicted"/>
<protein>
    <submittedName>
        <fullName evidence="2">DNA primase TraC</fullName>
        <ecNumber evidence="2">2.7.7.-</ecNumber>
    </submittedName>
</protein>
<reference evidence="2 3" key="1">
    <citation type="submission" date="2014-02" db="EMBL/GenBank/DDBJ databases">
        <title>Expanding our view of genomic diversity in Candidatus Accumulibacter clades.</title>
        <authorList>
            <person name="Skennerton C.T."/>
            <person name="Barr J.J."/>
            <person name="Slater F.R."/>
            <person name="Bond P.L."/>
            <person name="Tyson G.W."/>
        </authorList>
    </citation>
    <scope>NUCLEOTIDE SEQUENCE [LARGE SCALE GENOMIC DNA]</scope>
    <source>
        <strain evidence="3">BA-92</strain>
    </source>
</reference>
<comment type="caution">
    <text evidence="2">The sequence shown here is derived from an EMBL/GenBank/DDBJ whole genome shotgun (WGS) entry which is preliminary data.</text>
</comment>
<evidence type="ECO:0000256" key="1">
    <source>
        <dbReference type="SAM" id="MobiDB-lite"/>
    </source>
</evidence>
<evidence type="ECO:0000313" key="3">
    <source>
        <dbReference type="Proteomes" id="UP000021816"/>
    </source>
</evidence>
<organism evidence="2 3">
    <name type="scientific">Candidatus Accumulibacter appositus</name>
    <dbReference type="NCBI Taxonomy" id="1454003"/>
    <lineage>
        <taxon>Bacteria</taxon>
        <taxon>Pseudomonadati</taxon>
        <taxon>Pseudomonadota</taxon>
        <taxon>Betaproteobacteria</taxon>
        <taxon>Candidatus Accumulibacter</taxon>
    </lineage>
</organism>
<feature type="compositionally biased region" description="Basic and acidic residues" evidence="1">
    <location>
        <begin position="91"/>
        <end position="107"/>
    </location>
</feature>
<evidence type="ECO:0000313" key="2">
    <source>
        <dbReference type="EMBL" id="EXI78527.1"/>
    </source>
</evidence>